<dbReference type="AlphaFoldDB" id="A0A1R3HIE2"/>
<keyword evidence="2" id="KW-0812">Transmembrane</keyword>
<keyword evidence="2" id="KW-1133">Transmembrane helix</keyword>
<evidence type="ECO:0000313" key="4">
    <source>
        <dbReference type="Proteomes" id="UP000188268"/>
    </source>
</evidence>
<evidence type="ECO:0000313" key="3">
    <source>
        <dbReference type="EMBL" id="OMO70101.1"/>
    </source>
</evidence>
<keyword evidence="2" id="KW-0472">Membrane</keyword>
<feature type="transmembrane region" description="Helical" evidence="2">
    <location>
        <begin position="12"/>
        <end position="31"/>
    </location>
</feature>
<dbReference type="OMA" id="HEWFNAR"/>
<comment type="caution">
    <text evidence="3">The sequence shown here is derived from an EMBL/GenBank/DDBJ whole genome shotgun (WGS) entry which is preliminary data.</text>
</comment>
<sequence>MRTSNRQMKRLMIMISLNVAYSTAELMIGLFTRVFACKRLRDYEKYIRGQQHKRGQARSIEISDMANTSFHEWFNARVAKLDPSEVTEDSRYLSQERLVRGPTKMADVWNLSPDLSSGRQIEVRFNTKGQPIGYEKRVLTSCLGTLARNCYLLPLSYRSWRKMPQMFKTDVLKRIERMINAVEPNSVELFVMTRQYKYGSFVDKAAENAAKELNALMSEGSSNVDEIFVQVMGKEHPDRVRVVKLREKLEVMTNKVAVLEEKADKVSELEVSDASSSMAPQRMNKKAHTYMEEPGMSSL</sequence>
<name>A0A1R3HIE2_COCAP</name>
<evidence type="ECO:0000256" key="2">
    <source>
        <dbReference type="SAM" id="Phobius"/>
    </source>
</evidence>
<dbReference type="PANTHER" id="PTHR33144">
    <property type="entry name" value="OS10G0409366 PROTEIN-RELATED"/>
    <property type="match status" value="1"/>
</dbReference>
<keyword evidence="1" id="KW-0175">Coiled coil</keyword>
<keyword evidence="4" id="KW-1185">Reference proteome</keyword>
<reference evidence="3 4" key="1">
    <citation type="submission" date="2013-09" db="EMBL/GenBank/DDBJ databases">
        <title>Corchorus capsularis genome sequencing.</title>
        <authorList>
            <person name="Alam M."/>
            <person name="Haque M.S."/>
            <person name="Islam M.S."/>
            <person name="Emdad E.M."/>
            <person name="Islam M.M."/>
            <person name="Ahmed B."/>
            <person name="Halim A."/>
            <person name="Hossen Q.M.M."/>
            <person name="Hossain M.Z."/>
            <person name="Ahmed R."/>
            <person name="Khan M.M."/>
            <person name="Islam R."/>
            <person name="Rashid M.M."/>
            <person name="Khan S.A."/>
            <person name="Rahman M.S."/>
            <person name="Alam M."/>
        </authorList>
    </citation>
    <scope>NUCLEOTIDE SEQUENCE [LARGE SCALE GENOMIC DNA]</scope>
    <source>
        <strain evidence="4">cv. CVL-1</strain>
        <tissue evidence="3">Whole seedling</tissue>
    </source>
</reference>
<feature type="coiled-coil region" evidence="1">
    <location>
        <begin position="242"/>
        <end position="269"/>
    </location>
</feature>
<accession>A0A1R3HIE2</accession>
<dbReference type="EMBL" id="AWWV01011849">
    <property type="protein sequence ID" value="OMO70101.1"/>
    <property type="molecule type" value="Genomic_DNA"/>
</dbReference>
<dbReference type="Gramene" id="OMO70101">
    <property type="protein sequence ID" value="OMO70101"/>
    <property type="gene ID" value="CCACVL1_19098"/>
</dbReference>
<protein>
    <submittedName>
        <fullName evidence="3">Transposase, Ptta/En/Spm, plant</fullName>
    </submittedName>
</protein>
<dbReference type="OrthoDB" id="1734008at2759"/>
<dbReference type="PANTHER" id="PTHR33144:SF25">
    <property type="entry name" value="DUF4216 DOMAIN-CONTAINING PROTEIN"/>
    <property type="match status" value="1"/>
</dbReference>
<organism evidence="3 4">
    <name type="scientific">Corchorus capsularis</name>
    <name type="common">Jute</name>
    <dbReference type="NCBI Taxonomy" id="210143"/>
    <lineage>
        <taxon>Eukaryota</taxon>
        <taxon>Viridiplantae</taxon>
        <taxon>Streptophyta</taxon>
        <taxon>Embryophyta</taxon>
        <taxon>Tracheophyta</taxon>
        <taxon>Spermatophyta</taxon>
        <taxon>Magnoliopsida</taxon>
        <taxon>eudicotyledons</taxon>
        <taxon>Gunneridae</taxon>
        <taxon>Pentapetalae</taxon>
        <taxon>rosids</taxon>
        <taxon>malvids</taxon>
        <taxon>Malvales</taxon>
        <taxon>Malvaceae</taxon>
        <taxon>Grewioideae</taxon>
        <taxon>Apeibeae</taxon>
        <taxon>Corchorus</taxon>
    </lineage>
</organism>
<gene>
    <name evidence="3" type="ORF">CCACVL1_19098</name>
</gene>
<dbReference type="InterPro" id="IPR004252">
    <property type="entry name" value="Probable_transposase_24"/>
</dbReference>
<proteinExistence type="predicted"/>
<dbReference type="Pfam" id="PF03004">
    <property type="entry name" value="Transposase_24"/>
    <property type="match status" value="1"/>
</dbReference>
<evidence type="ECO:0000256" key="1">
    <source>
        <dbReference type="SAM" id="Coils"/>
    </source>
</evidence>
<dbReference type="Proteomes" id="UP000188268">
    <property type="component" value="Unassembled WGS sequence"/>
</dbReference>